<dbReference type="HOGENOM" id="CLU_2062387_0_0_1"/>
<evidence type="ECO:0000313" key="2">
    <source>
        <dbReference type="Proteomes" id="UP000007148"/>
    </source>
</evidence>
<reference evidence="1 2" key="1">
    <citation type="journal article" date="2011" name="PLoS Pathog.">
        <title>Endophytic Life Strategies Decoded by Genome and Transcriptome Analyses of the Mutualistic Root Symbiont Piriformospora indica.</title>
        <authorList>
            <person name="Zuccaro A."/>
            <person name="Lahrmann U."/>
            <person name="Guldener U."/>
            <person name="Langen G."/>
            <person name="Pfiffi S."/>
            <person name="Biedenkopf D."/>
            <person name="Wong P."/>
            <person name="Samans B."/>
            <person name="Grimm C."/>
            <person name="Basiewicz M."/>
            <person name="Murat C."/>
            <person name="Martin F."/>
            <person name="Kogel K.H."/>
        </authorList>
    </citation>
    <scope>NUCLEOTIDE SEQUENCE [LARGE SCALE GENOMIC DNA]</scope>
    <source>
        <strain evidence="1 2">DSM 11827</strain>
    </source>
</reference>
<comment type="caution">
    <text evidence="1">The sequence shown here is derived from an EMBL/GenBank/DDBJ whole genome shotgun (WGS) entry which is preliminary data.</text>
</comment>
<organism evidence="1 2">
    <name type="scientific">Serendipita indica (strain DSM 11827)</name>
    <name type="common">Root endophyte fungus</name>
    <name type="synonym">Piriformospora indica</name>
    <dbReference type="NCBI Taxonomy" id="1109443"/>
    <lineage>
        <taxon>Eukaryota</taxon>
        <taxon>Fungi</taxon>
        <taxon>Dikarya</taxon>
        <taxon>Basidiomycota</taxon>
        <taxon>Agaricomycotina</taxon>
        <taxon>Agaricomycetes</taxon>
        <taxon>Sebacinales</taxon>
        <taxon>Serendipitaceae</taxon>
        <taxon>Serendipita</taxon>
    </lineage>
</organism>
<protein>
    <submittedName>
        <fullName evidence="1">Uncharacterized protein</fullName>
    </submittedName>
</protein>
<dbReference type="AlphaFoldDB" id="G4U1B3"/>
<gene>
    <name evidence="1" type="ORF">PIIN_11333</name>
</gene>
<keyword evidence="2" id="KW-1185">Reference proteome</keyword>
<dbReference type="EMBL" id="CAFZ01001517">
    <property type="protein sequence ID" value="CCA77356.1"/>
    <property type="molecule type" value="Genomic_DNA"/>
</dbReference>
<accession>G4U1B3</accession>
<name>G4U1B3_SERID</name>
<sequence>MNTALYPAKERHSDNAHVKQLIECMTGRVPSINLLQFKRSYIAYPSDHIATPSQRVCWEGFSKVGEIWYDRMVQARPRGGKTSTPPSDDPQDLFALHAEMMYYFLVFYLDPDSSGAYDK</sequence>
<evidence type="ECO:0000313" key="1">
    <source>
        <dbReference type="EMBL" id="CCA77356.1"/>
    </source>
</evidence>
<dbReference type="InParanoid" id="G4U1B3"/>
<proteinExistence type="predicted"/>
<dbReference type="Proteomes" id="UP000007148">
    <property type="component" value="Unassembled WGS sequence"/>
</dbReference>